<feature type="compositionally biased region" description="Acidic residues" evidence="6">
    <location>
        <begin position="1"/>
        <end position="11"/>
    </location>
</feature>
<evidence type="ECO:0000259" key="8">
    <source>
        <dbReference type="Pfam" id="PF13087"/>
    </source>
</evidence>
<dbReference type="AlphaFoldDB" id="A0A4U0TRK8"/>
<keyword evidence="4" id="KW-0347">Helicase</keyword>
<feature type="domain" description="DNA2/NAM7 helicase-like C-terminal" evidence="8">
    <location>
        <begin position="899"/>
        <end position="1122"/>
    </location>
</feature>
<feature type="region of interest" description="Disordered" evidence="6">
    <location>
        <begin position="1"/>
        <end position="25"/>
    </location>
</feature>
<dbReference type="PANTHER" id="PTHR43788">
    <property type="entry name" value="DNA2/NAM7 HELICASE FAMILY MEMBER"/>
    <property type="match status" value="1"/>
</dbReference>
<keyword evidence="10" id="KW-1185">Reference proteome</keyword>
<dbReference type="CDD" id="cd18808">
    <property type="entry name" value="SF1_C_Upf1"/>
    <property type="match status" value="1"/>
</dbReference>
<comment type="similarity">
    <text evidence="1">Belongs to the DNA2/NAM7 helicase family.</text>
</comment>
<dbReference type="InterPro" id="IPR047187">
    <property type="entry name" value="SF1_C_Upf1"/>
</dbReference>
<sequence>MSLNDEEDEGQDVPADLGGTTGVKEPQGVLQHTRYIPREHVDPLGYNQRLITTSDMATNEMLPPRDADLYPPHLSGIYDGHRGQDRPTIAQGDTVPIDSVKRSNFVQIYVKAVPNVHAEPVLIGRIKNTEPADTRCLTLMYQMHSQVPGFTIFVSKRGNDAQGAKKPKVQFKYFANMLKKEKTSGGKAHIALEVRCGKNMESAKAAELDTADLCLLETWVRLPSLESVQQGNRTDKEFGLRSCRPILKGISVPDFWALTAEAKKAKSWGDGTLCAADWAIVALGLGNEFNIFRFWSDDPMSAVGFQQFNSFWTAAMKDAAEHGNFPYYQRLAQRQGLTTGHQDFDMTIEKCPPPWHMVTKCRVTSNDQGKVMKIVPEQWHTFEDVPDYPDSETKAFAVRLAIERARYFGKAQIQESLEKARGSMKAKFSRFPPRMNPLLYWVEVQVDNVGAKAGGTRKSIFDDSRKSRPSVKTRIRVTITSEGHPLYGEELPGAVQEDLFATDPFIAAVVRTKPGMEVRFQGTSVWEVSVDLEDDPTSSDRQNAAICELGKGVQRQHGIDLGRLVLLAPVDIPDQDKVHKDVTADRPAAYNAYMKIVESSRLNEKQRIAARTALQQALLLLYGGPGTGKTRTMLAIARGHIEVGRITGNRRKIIACAPSNKACDNMLDGLISAFHGHKDVLKSKFNVCRFKGGFVNPAPKAGRHSTTALGEVNATERARGQDAEGEDEIENRTWEYCGALAQSAKVDIPHLDFYHQRQRSEYIRRCQTAPDHPYSKEALHYFHAVQKYRKDESLGTEAKNKLKQEIRDADDLWDERYFDEEVDIVFCTNNSAAHDTLIRCFKPDILVSDEAALASLPDVATPMAAFKESLITVVIVGDYRQQGPPALSCGANETLRDITRSLFEILQKNPDIPGKVELAIQHRMKSDFSRMVSKIWYKDQLRDHPSLQDSTELQITLKQAWAGLAKAGLWNGRLRMAVSVGSPAHEMKAEGTVSLYNETEADYIVKYVKYLLDFEPRKEAFSRSQGRRVTQDDILIISPYAGQVTMIIMKLIAESVNKVQVVTSAGAQGRESDIVLLSLVRNKPAWDREKDAANVKVGFVSQHTQLCVNFSRVRQHQVTFGNFTDWVEAWRNGDPFMTDLKGKHSSFAKVVQDHVDQGDIISSEAFRALLSGNR</sequence>
<comment type="caution">
    <text evidence="9">The sequence shown here is derived from an EMBL/GenBank/DDBJ whole genome shotgun (WGS) entry which is preliminary data.</text>
</comment>
<dbReference type="SUPFAM" id="SSF52540">
    <property type="entry name" value="P-loop containing nucleoside triphosphate hydrolases"/>
    <property type="match status" value="1"/>
</dbReference>
<protein>
    <submittedName>
        <fullName evidence="9">Uncharacterized protein</fullName>
    </submittedName>
</protein>
<evidence type="ECO:0000256" key="2">
    <source>
        <dbReference type="ARBA" id="ARBA00022741"/>
    </source>
</evidence>
<dbReference type="PANTHER" id="PTHR43788:SF8">
    <property type="entry name" value="DNA-BINDING PROTEIN SMUBP-2"/>
    <property type="match status" value="1"/>
</dbReference>
<keyword evidence="3" id="KW-0378">Hydrolase</keyword>
<dbReference type="Pfam" id="PF13087">
    <property type="entry name" value="AAA_12"/>
    <property type="match status" value="1"/>
</dbReference>
<reference evidence="9 10" key="1">
    <citation type="submission" date="2017-03" db="EMBL/GenBank/DDBJ databases">
        <title>Genomes of endolithic fungi from Antarctica.</title>
        <authorList>
            <person name="Coleine C."/>
            <person name="Masonjones S."/>
            <person name="Stajich J.E."/>
        </authorList>
    </citation>
    <scope>NUCLEOTIDE SEQUENCE [LARGE SCALE GENOMIC DNA]</scope>
    <source>
        <strain evidence="9 10">CCFEE 6315</strain>
    </source>
</reference>
<evidence type="ECO:0000256" key="1">
    <source>
        <dbReference type="ARBA" id="ARBA00007913"/>
    </source>
</evidence>
<evidence type="ECO:0000256" key="4">
    <source>
        <dbReference type="ARBA" id="ARBA00022806"/>
    </source>
</evidence>
<keyword evidence="2" id="KW-0547">Nucleotide-binding</keyword>
<evidence type="ECO:0000259" key="7">
    <source>
        <dbReference type="Pfam" id="PF13086"/>
    </source>
</evidence>
<evidence type="ECO:0000256" key="3">
    <source>
        <dbReference type="ARBA" id="ARBA00022801"/>
    </source>
</evidence>
<dbReference type="GO" id="GO:0005524">
    <property type="term" value="F:ATP binding"/>
    <property type="evidence" value="ECO:0007669"/>
    <property type="project" value="UniProtKB-KW"/>
</dbReference>
<dbReference type="OrthoDB" id="3946766at2759"/>
<dbReference type="EMBL" id="NAJL01000041">
    <property type="protein sequence ID" value="TKA24744.1"/>
    <property type="molecule type" value="Genomic_DNA"/>
</dbReference>
<gene>
    <name evidence="9" type="ORF">B0A50_05732</name>
</gene>
<dbReference type="InterPro" id="IPR041679">
    <property type="entry name" value="DNA2/NAM7-like_C"/>
</dbReference>
<evidence type="ECO:0000313" key="10">
    <source>
        <dbReference type="Proteomes" id="UP000308549"/>
    </source>
</evidence>
<name>A0A4U0TRK8_9PEZI</name>
<dbReference type="GO" id="GO:0016787">
    <property type="term" value="F:hydrolase activity"/>
    <property type="evidence" value="ECO:0007669"/>
    <property type="project" value="UniProtKB-KW"/>
</dbReference>
<dbReference type="Gene3D" id="3.40.50.300">
    <property type="entry name" value="P-loop containing nucleotide triphosphate hydrolases"/>
    <property type="match status" value="2"/>
</dbReference>
<dbReference type="InterPro" id="IPR041677">
    <property type="entry name" value="DNA2/NAM7_AAA_11"/>
</dbReference>
<feature type="domain" description="DNA2/NAM7 helicase helicase" evidence="7">
    <location>
        <begin position="602"/>
        <end position="881"/>
    </location>
</feature>
<dbReference type="GO" id="GO:0043139">
    <property type="term" value="F:5'-3' DNA helicase activity"/>
    <property type="evidence" value="ECO:0007669"/>
    <property type="project" value="TreeGrafter"/>
</dbReference>
<dbReference type="InterPro" id="IPR050534">
    <property type="entry name" value="Coronavir_polyprotein_1ab"/>
</dbReference>
<keyword evidence="5" id="KW-0067">ATP-binding</keyword>
<dbReference type="Proteomes" id="UP000308549">
    <property type="component" value="Unassembled WGS sequence"/>
</dbReference>
<evidence type="ECO:0000256" key="6">
    <source>
        <dbReference type="SAM" id="MobiDB-lite"/>
    </source>
</evidence>
<dbReference type="InterPro" id="IPR027417">
    <property type="entry name" value="P-loop_NTPase"/>
</dbReference>
<dbReference type="Pfam" id="PF13086">
    <property type="entry name" value="AAA_11"/>
    <property type="match status" value="1"/>
</dbReference>
<proteinExistence type="inferred from homology"/>
<evidence type="ECO:0000313" key="9">
    <source>
        <dbReference type="EMBL" id="TKA24744.1"/>
    </source>
</evidence>
<evidence type="ECO:0000256" key="5">
    <source>
        <dbReference type="ARBA" id="ARBA00022840"/>
    </source>
</evidence>
<organism evidence="9 10">
    <name type="scientific">Salinomyces thailandicus</name>
    <dbReference type="NCBI Taxonomy" id="706561"/>
    <lineage>
        <taxon>Eukaryota</taxon>
        <taxon>Fungi</taxon>
        <taxon>Dikarya</taxon>
        <taxon>Ascomycota</taxon>
        <taxon>Pezizomycotina</taxon>
        <taxon>Dothideomycetes</taxon>
        <taxon>Dothideomycetidae</taxon>
        <taxon>Mycosphaerellales</taxon>
        <taxon>Teratosphaeriaceae</taxon>
        <taxon>Salinomyces</taxon>
    </lineage>
</organism>
<accession>A0A4U0TRK8</accession>